<feature type="transmembrane region" description="Helical" evidence="1">
    <location>
        <begin position="77"/>
        <end position="102"/>
    </location>
</feature>
<comment type="caution">
    <text evidence="2">The sequence shown here is derived from an EMBL/GenBank/DDBJ whole genome shotgun (WGS) entry which is preliminary data.</text>
</comment>
<evidence type="ECO:0000313" key="2">
    <source>
        <dbReference type="EMBL" id="TCC52474.1"/>
    </source>
</evidence>
<feature type="transmembrane region" description="Helical" evidence="1">
    <location>
        <begin position="499"/>
        <end position="519"/>
    </location>
</feature>
<feature type="transmembrane region" description="Helical" evidence="1">
    <location>
        <begin position="415"/>
        <end position="436"/>
    </location>
</feature>
<feature type="transmembrane region" description="Helical" evidence="1">
    <location>
        <begin position="135"/>
        <end position="152"/>
    </location>
</feature>
<dbReference type="RefSeq" id="WP_131511218.1">
    <property type="nucleotide sequence ID" value="NZ_SJKD01000001.1"/>
</dbReference>
<feature type="transmembrane region" description="Helical" evidence="1">
    <location>
        <begin position="470"/>
        <end position="492"/>
    </location>
</feature>
<feature type="transmembrane region" description="Helical" evidence="1">
    <location>
        <begin position="12"/>
        <end position="37"/>
    </location>
</feature>
<keyword evidence="1" id="KW-0472">Membrane</keyword>
<evidence type="ECO:0000256" key="1">
    <source>
        <dbReference type="SAM" id="Phobius"/>
    </source>
</evidence>
<dbReference type="Proteomes" id="UP000293342">
    <property type="component" value="Unassembled WGS sequence"/>
</dbReference>
<keyword evidence="1" id="KW-0812">Transmembrane</keyword>
<name>A0A4R0K1I0_9ACTN</name>
<accession>A0A4R0K1I0</accession>
<dbReference type="AlphaFoldDB" id="A0A4R0K1I0"/>
<dbReference type="EMBL" id="SJKD01000001">
    <property type="protein sequence ID" value="TCC52474.1"/>
    <property type="molecule type" value="Genomic_DNA"/>
</dbReference>
<feature type="transmembrane region" description="Helical" evidence="1">
    <location>
        <begin position="254"/>
        <end position="275"/>
    </location>
</feature>
<feature type="transmembrane region" description="Helical" evidence="1">
    <location>
        <begin position="227"/>
        <end position="248"/>
    </location>
</feature>
<feature type="transmembrane region" description="Helical" evidence="1">
    <location>
        <begin position="531"/>
        <end position="551"/>
    </location>
</feature>
<dbReference type="OrthoDB" id="3328598at2"/>
<feature type="transmembrane region" description="Helical" evidence="1">
    <location>
        <begin position="558"/>
        <end position="579"/>
    </location>
</feature>
<evidence type="ECO:0000313" key="3">
    <source>
        <dbReference type="Proteomes" id="UP000293342"/>
    </source>
</evidence>
<sequence length="741" mass="78570">MRAKAKRRGPRTAGPSLSGLLAGVLVLVLAIALLFLHSTPSEVARFVLFTGLAIALPGFALWRLIGSYGRNLVEDLAAGFAVGTAAQVIVYLASASVGLQAWSWVWAPVVLLTTFVDTDVRARVWRRVDQPLRPLQAWLLTASTAVVVLIVYRRGPGQFLPAYTDPLRSYPDLAFQQALAASAKYDVPISTLWLGGEPMKYHTFFHQATAATAWGTRIDLTDLIHSLGWLPLFLAGCGLVFALTTRFAPTAESGATWAGPLAVLIAGLGGAVQPLADQGLGGISTAVAAYLSPTQNLAVLIALALCIVAVDLLRSGTPRARWVLLILLALVAAGAKSTILPLLGIGFAFAFLHLGLQRRSNRPALIGGALSFAIFLAALVTIFGGSTWGTEVKPFQTFVQLAPYSTLVSEPHAQLLSGATTLLSWGLAASGMLFLGRKWRDTGAVFLVGFAVAGLLGTLLTTQSGISQLYFLRTAFPVIAVLASVGLANLVGRLGDRRGVVLVGAAGLLSLVALGIARAESTDLRGIKGPWLWTAAAIGVVGVVVAVVWKLSRRPGNFFVALLAGAVAASMIGAALVPLQAFVSDKASNLVFAHTSRGGATAAEAGAAQWLRRNSRPGDLIATNAHCIIQRDGLCDSRHFWLAALSERPVLIEGWSYSNQANRIALTTGGNPSLIPYWNREELAVNDAVFKSPTPATIERLRTAGVRWLYADNRAGEVSPALHTYVRLRHATLDATIYEIR</sequence>
<protein>
    <submittedName>
        <fullName evidence="2">Uncharacterized protein</fullName>
    </submittedName>
</protein>
<proteinExistence type="predicted"/>
<feature type="transmembrane region" description="Helical" evidence="1">
    <location>
        <begin position="287"/>
        <end position="310"/>
    </location>
</feature>
<gene>
    <name evidence="2" type="ORF">E0H75_01500</name>
</gene>
<keyword evidence="3" id="KW-1185">Reference proteome</keyword>
<feature type="transmembrane region" description="Helical" evidence="1">
    <location>
        <begin position="364"/>
        <end position="385"/>
    </location>
</feature>
<feature type="transmembrane region" description="Helical" evidence="1">
    <location>
        <begin position="443"/>
        <end position="464"/>
    </location>
</feature>
<organism evidence="2 3">
    <name type="scientific">Kribbella capetownensis</name>
    <dbReference type="NCBI Taxonomy" id="1572659"/>
    <lineage>
        <taxon>Bacteria</taxon>
        <taxon>Bacillati</taxon>
        <taxon>Actinomycetota</taxon>
        <taxon>Actinomycetes</taxon>
        <taxon>Propionibacteriales</taxon>
        <taxon>Kribbellaceae</taxon>
        <taxon>Kribbella</taxon>
    </lineage>
</organism>
<keyword evidence="1" id="KW-1133">Transmembrane helix</keyword>
<reference evidence="2 3" key="1">
    <citation type="submission" date="2019-02" db="EMBL/GenBank/DDBJ databases">
        <title>Kribbella capetownensis sp. nov. and Kribbella speibonae sp. nov., isolated from soil.</title>
        <authorList>
            <person name="Curtis S.M."/>
            <person name="Norton I."/>
            <person name="Everest G.J."/>
            <person name="Meyers P.R."/>
        </authorList>
    </citation>
    <scope>NUCLEOTIDE SEQUENCE [LARGE SCALE GENOMIC DNA]</scope>
    <source>
        <strain evidence="2 3">YM53</strain>
    </source>
</reference>
<feature type="transmembrane region" description="Helical" evidence="1">
    <location>
        <begin position="322"/>
        <end position="352"/>
    </location>
</feature>
<feature type="transmembrane region" description="Helical" evidence="1">
    <location>
        <begin position="43"/>
        <end position="65"/>
    </location>
</feature>